<name>A0A0V1JKF9_TRIPS</name>
<evidence type="ECO:0000313" key="1">
    <source>
        <dbReference type="EMBL" id="KRZ35462.1"/>
    </source>
</evidence>
<reference evidence="1 2" key="1">
    <citation type="submission" date="2015-01" db="EMBL/GenBank/DDBJ databases">
        <title>Evolution of Trichinella species and genotypes.</title>
        <authorList>
            <person name="Korhonen P.K."/>
            <person name="Edoardo P."/>
            <person name="Giuseppe L.R."/>
            <person name="Gasser R.B."/>
        </authorList>
    </citation>
    <scope>NUCLEOTIDE SEQUENCE [LARGE SCALE GENOMIC DNA]</scope>
    <source>
        <strain evidence="1">ISS176</strain>
    </source>
</reference>
<accession>A0A0V1JKF9</accession>
<protein>
    <submittedName>
        <fullName evidence="1">Uncharacterized protein</fullName>
    </submittedName>
</protein>
<gene>
    <name evidence="1" type="ORF">T4C_9576</name>
</gene>
<dbReference type="AlphaFoldDB" id="A0A0V1JKF9"/>
<comment type="caution">
    <text evidence="1">The sequence shown here is derived from an EMBL/GenBank/DDBJ whole genome shotgun (WGS) entry which is preliminary data.</text>
</comment>
<evidence type="ECO:0000313" key="2">
    <source>
        <dbReference type="Proteomes" id="UP000054826"/>
    </source>
</evidence>
<organism evidence="1 2">
    <name type="scientific">Trichinella pseudospiralis</name>
    <name type="common">Parasitic roundworm</name>
    <dbReference type="NCBI Taxonomy" id="6337"/>
    <lineage>
        <taxon>Eukaryota</taxon>
        <taxon>Metazoa</taxon>
        <taxon>Ecdysozoa</taxon>
        <taxon>Nematoda</taxon>
        <taxon>Enoplea</taxon>
        <taxon>Dorylaimia</taxon>
        <taxon>Trichinellida</taxon>
        <taxon>Trichinellidae</taxon>
        <taxon>Trichinella</taxon>
    </lineage>
</organism>
<proteinExistence type="predicted"/>
<dbReference type="EMBL" id="JYDV01000089">
    <property type="protein sequence ID" value="KRZ35462.1"/>
    <property type="molecule type" value="Genomic_DNA"/>
</dbReference>
<sequence>MDILEFGIQISGPAVGTKNADIVGKLIVIGHNHAAFHGHNVVGEEERKGACQAERSHMTTSIVLVANFHNSIHVRHIAHQVDNEERFRLRADRFFHNFRRRVQSDRINVHQLNIQIGQHRHQNLIPGIQHFARSHGQRHRAEQISRRTAVHHHRMTDAYCFGKILLEALHLGTHGVHHFIHTIRWYAQWMPNPVHLMLPITISIYNGVHFVRRFTFIQIQFGHIRRKNDFTICNRTTIPAVMPNIVKVNVSSVVQNWQVTQGRADH</sequence>
<dbReference type="Proteomes" id="UP000054826">
    <property type="component" value="Unassembled WGS sequence"/>
</dbReference>